<dbReference type="CDD" id="cd18315">
    <property type="entry name" value="BTB_POZ_BAB-like"/>
    <property type="match status" value="1"/>
</dbReference>
<dbReference type="FunFam" id="3.30.160.60:FF:000624">
    <property type="entry name" value="zinc finger protein 697"/>
    <property type="match status" value="1"/>
</dbReference>
<evidence type="ECO:0000256" key="10">
    <source>
        <dbReference type="ARBA" id="ARBA00023163"/>
    </source>
</evidence>
<dbReference type="Pfam" id="PF00096">
    <property type="entry name" value="zf-C2H2"/>
    <property type="match status" value="2"/>
</dbReference>
<dbReference type="EMBL" id="CADEBC010000561">
    <property type="protein sequence ID" value="CAB3253012.1"/>
    <property type="molecule type" value="Genomic_DNA"/>
</dbReference>
<keyword evidence="8" id="KW-0524">Neurogenesis</keyword>
<keyword evidence="5 13" id="KW-0863">Zinc-finger</keyword>
<dbReference type="PROSITE" id="PS00028">
    <property type="entry name" value="ZINC_FINGER_C2H2_1"/>
    <property type="match status" value="1"/>
</dbReference>
<evidence type="ECO:0000256" key="12">
    <source>
        <dbReference type="ARBA" id="ARBA00037382"/>
    </source>
</evidence>
<accession>A0A8S0ZCA1</accession>
<keyword evidence="7" id="KW-0862">Zinc</keyword>
<comment type="function">
    <text evidence="12">Putative transcription factor required for axon growth and guidance in the central and peripheral nervous systems. Repels CNS axons away from the midline by promoting the expression of the midline repellent sli and its receptor robo.</text>
</comment>
<protein>
    <submittedName>
        <fullName evidence="17">Uncharacterized protein</fullName>
    </submittedName>
</protein>
<dbReference type="FunFam" id="3.30.160.60:FF:000744">
    <property type="entry name" value="zinc finger E-box-binding homeobox 1"/>
    <property type="match status" value="1"/>
</dbReference>
<name>A0A8S0ZCA1_ARCPL</name>
<feature type="compositionally biased region" description="Basic and acidic residues" evidence="14">
    <location>
        <begin position="529"/>
        <end position="539"/>
    </location>
</feature>
<dbReference type="OrthoDB" id="10261408at2759"/>
<evidence type="ECO:0000256" key="1">
    <source>
        <dbReference type="ARBA" id="ARBA00004123"/>
    </source>
</evidence>
<dbReference type="Proteomes" id="UP000494256">
    <property type="component" value="Unassembled WGS sequence"/>
</dbReference>
<evidence type="ECO:0000313" key="17">
    <source>
        <dbReference type="EMBL" id="CAB3230155.1"/>
    </source>
</evidence>
<keyword evidence="19" id="KW-1185">Reference proteome</keyword>
<dbReference type="Pfam" id="PF00651">
    <property type="entry name" value="BTB"/>
    <property type="match status" value="1"/>
</dbReference>
<feature type="compositionally biased region" description="Basic and acidic residues" evidence="14">
    <location>
        <begin position="309"/>
        <end position="320"/>
    </location>
</feature>
<dbReference type="SMART" id="SM00355">
    <property type="entry name" value="ZnF_C2H2"/>
    <property type="match status" value="2"/>
</dbReference>
<dbReference type="GO" id="GO:0045476">
    <property type="term" value="P:nurse cell apoptotic process"/>
    <property type="evidence" value="ECO:0007669"/>
    <property type="project" value="UniProtKB-ARBA"/>
</dbReference>
<evidence type="ECO:0000256" key="6">
    <source>
        <dbReference type="ARBA" id="ARBA00022782"/>
    </source>
</evidence>
<reference evidence="19 20" key="1">
    <citation type="submission" date="2020-04" db="EMBL/GenBank/DDBJ databases">
        <authorList>
            <person name="Wallbank WR R."/>
            <person name="Pardo Diaz C."/>
            <person name="Kozak K."/>
            <person name="Martin S."/>
            <person name="Jiggins C."/>
            <person name="Moest M."/>
            <person name="Warren A I."/>
            <person name="Byers J.R.P. K."/>
            <person name="Montejo-Kovacevich G."/>
            <person name="Yen C E."/>
        </authorList>
    </citation>
    <scope>NUCLEOTIDE SEQUENCE [LARGE SCALE GENOMIC DNA]</scope>
</reference>
<feature type="region of interest" description="Disordered" evidence="14">
    <location>
        <begin position="264"/>
        <end position="340"/>
    </location>
</feature>
<dbReference type="PRINTS" id="PR00929">
    <property type="entry name" value="ATHOOK"/>
</dbReference>
<dbReference type="GO" id="GO:0003677">
    <property type="term" value="F:DNA binding"/>
    <property type="evidence" value="ECO:0007669"/>
    <property type="project" value="InterPro"/>
</dbReference>
<dbReference type="Gene3D" id="3.30.710.10">
    <property type="entry name" value="Potassium Channel Kv1.1, Chain A"/>
    <property type="match status" value="1"/>
</dbReference>
<dbReference type="AlphaFoldDB" id="A0A8S0ZCA1"/>
<evidence type="ECO:0000256" key="9">
    <source>
        <dbReference type="ARBA" id="ARBA00023015"/>
    </source>
</evidence>
<proteinExistence type="predicted"/>
<dbReference type="SMART" id="SM00384">
    <property type="entry name" value="AT_hook"/>
    <property type="match status" value="3"/>
</dbReference>
<feature type="region of interest" description="Disordered" evidence="14">
    <location>
        <begin position="374"/>
        <end position="404"/>
    </location>
</feature>
<feature type="region of interest" description="Disordered" evidence="14">
    <location>
        <begin position="679"/>
        <end position="719"/>
    </location>
</feature>
<sequence length="786" mass="86882">MLFYLKKINNFLGLEKSLVGKAICEMQGLVSDKTFHLKWNNHLQNLSQLFTTIYSSSALADVTLSCRDGTLKAHKLVLSACSPYFEQIFKDNPCQHPIVILKGIPFSEINLLVEFMYKGSVDVQELDLQSLMHTASELEIRGLAYEARDNAAQLLNVNLEYPSYPSTTATAQPTAAYSQARTDVERLKQIHMYQQSMMRAEEIRRRRREDPPGTHTAVNNILAAAAREMEEAMHASRSGSVVASIQTEHDQATAAAVAAAAAASSSVQASSTSDNKRESEDERPKKRASILSPDDDRLRAKKKPMTVRFQEDNKTDERNKVTSPGATSNESSRHEESKLGGIKVVQLAVLQKPTHNDQDDSDGEGTLYIEEREKGNKHGLDDDEETDSSGSVSDSAANDAQEGRPHVCDVCDLRFQRSSHLTRHKLTHTGERPFTCGGCGRSFARSDKLRVHTKICEREDPTVDMANDMAPSKRENNSEVMSGMVRTTHRESGHLVFTPGGDVMLPPRAAPSASPVVLNSTLEPVRNEIHADNLLDPPRRGRGRPRKTPLPLTPKIKKKRGRPPKTSMDMEGCVLTSGTVMGPSPAQIPHITPSGQQLLLKRKRGRPPKNYLIPRQGMDMDMSIPIQYGLAAELNKIYGRPNENYNATNLPFGDFSYLTEMIYNPLAYSNAYGVTSVDPDRNVDTDQSINTETSHDRTIDVSDSSSDDDDSRVEPEENVPPVAMETQIMTVGDCQIVKLPPNNEDKEEKLEQVVETSTVSSSTPSSVTITPITTVGDCTIRPVENT</sequence>
<dbReference type="InterPro" id="IPR051095">
    <property type="entry name" value="Dros_DevTransReg"/>
</dbReference>
<dbReference type="GO" id="GO:0035167">
    <property type="term" value="P:larval lymph gland hemopoiesis"/>
    <property type="evidence" value="ECO:0007669"/>
    <property type="project" value="UniProtKB-ARBA"/>
</dbReference>
<dbReference type="SMART" id="SM00225">
    <property type="entry name" value="BTB"/>
    <property type="match status" value="1"/>
</dbReference>
<dbReference type="SUPFAM" id="SSF57667">
    <property type="entry name" value="beta-beta-alpha zinc fingers"/>
    <property type="match status" value="1"/>
</dbReference>
<evidence type="ECO:0000313" key="20">
    <source>
        <dbReference type="Proteomes" id="UP000494256"/>
    </source>
</evidence>
<dbReference type="Gene3D" id="3.30.160.60">
    <property type="entry name" value="Classic Zinc Finger"/>
    <property type="match status" value="2"/>
</dbReference>
<feature type="region of interest" description="Disordered" evidence="14">
    <location>
        <begin position="529"/>
        <end position="569"/>
    </location>
</feature>
<comment type="caution">
    <text evidence="17">The sequence shown here is derived from an EMBL/GenBank/DDBJ whole genome shotgun (WGS) entry which is preliminary data.</text>
</comment>
<dbReference type="SUPFAM" id="SSF54695">
    <property type="entry name" value="POZ domain"/>
    <property type="match status" value="1"/>
</dbReference>
<keyword evidence="9" id="KW-0805">Transcription regulation</keyword>
<evidence type="ECO:0000313" key="18">
    <source>
        <dbReference type="EMBL" id="CAB3253012.1"/>
    </source>
</evidence>
<evidence type="ECO:0000256" key="3">
    <source>
        <dbReference type="ARBA" id="ARBA00022723"/>
    </source>
</evidence>
<evidence type="ECO:0000256" key="4">
    <source>
        <dbReference type="ARBA" id="ARBA00022737"/>
    </source>
</evidence>
<dbReference type="PANTHER" id="PTHR23110:SF111">
    <property type="entry name" value="LONGITUDINALS LACKING PROTEIN, ISOFORMS F_I_K_T"/>
    <property type="match status" value="1"/>
</dbReference>
<dbReference type="PANTHER" id="PTHR23110">
    <property type="entry name" value="BTB DOMAIN TRANSCRIPTION FACTOR"/>
    <property type="match status" value="1"/>
</dbReference>
<evidence type="ECO:0000259" key="15">
    <source>
        <dbReference type="PROSITE" id="PS50097"/>
    </source>
</evidence>
<feature type="compositionally biased region" description="Basic and acidic residues" evidence="14">
    <location>
        <begin position="274"/>
        <end position="284"/>
    </location>
</feature>
<organism evidence="17 20">
    <name type="scientific">Arctia plantaginis</name>
    <name type="common">Wood tiger moth</name>
    <name type="synonym">Phalaena plantaginis</name>
    <dbReference type="NCBI Taxonomy" id="874455"/>
    <lineage>
        <taxon>Eukaryota</taxon>
        <taxon>Metazoa</taxon>
        <taxon>Ecdysozoa</taxon>
        <taxon>Arthropoda</taxon>
        <taxon>Hexapoda</taxon>
        <taxon>Insecta</taxon>
        <taxon>Pterygota</taxon>
        <taxon>Neoptera</taxon>
        <taxon>Endopterygota</taxon>
        <taxon>Lepidoptera</taxon>
        <taxon>Glossata</taxon>
        <taxon>Ditrysia</taxon>
        <taxon>Noctuoidea</taxon>
        <taxon>Erebidae</taxon>
        <taxon>Arctiinae</taxon>
        <taxon>Arctia</taxon>
    </lineage>
</organism>
<dbReference type="GO" id="GO:0016199">
    <property type="term" value="P:axon midline choice point recognition"/>
    <property type="evidence" value="ECO:0007669"/>
    <property type="project" value="UniProtKB-ARBA"/>
</dbReference>
<dbReference type="GO" id="GO:0048813">
    <property type="term" value="P:dendrite morphogenesis"/>
    <property type="evidence" value="ECO:0007669"/>
    <property type="project" value="UniProtKB-ARBA"/>
</dbReference>
<dbReference type="GO" id="GO:0007464">
    <property type="term" value="P:R3/R4 cell fate commitment"/>
    <property type="evidence" value="ECO:0007669"/>
    <property type="project" value="UniProtKB-ARBA"/>
</dbReference>
<keyword evidence="6" id="KW-0221">Differentiation</keyword>
<gene>
    <name evidence="18" type="ORF">APLA_LOCUS13837</name>
    <name evidence="17" type="ORF">APLA_LOCUS4409</name>
</gene>
<feature type="compositionally biased region" description="Low complexity" evidence="14">
    <location>
        <begin position="264"/>
        <end position="273"/>
    </location>
</feature>
<keyword evidence="10" id="KW-0804">Transcription</keyword>
<feature type="compositionally biased region" description="Polar residues" evidence="14">
    <location>
        <begin position="388"/>
        <end position="398"/>
    </location>
</feature>
<dbReference type="GO" id="GO:0008406">
    <property type="term" value="P:gonad development"/>
    <property type="evidence" value="ECO:0007669"/>
    <property type="project" value="UniProtKB-ARBA"/>
</dbReference>
<dbReference type="GO" id="GO:0007526">
    <property type="term" value="P:larval somatic muscle development"/>
    <property type="evidence" value="ECO:0007669"/>
    <property type="project" value="UniProtKB-ARBA"/>
</dbReference>
<comment type="subcellular location">
    <subcellularLocation>
        <location evidence="1">Nucleus</location>
    </subcellularLocation>
</comment>
<feature type="domain" description="C2H2-type" evidence="16">
    <location>
        <begin position="434"/>
        <end position="461"/>
    </location>
</feature>
<dbReference type="Proteomes" id="UP000494106">
    <property type="component" value="Unassembled WGS sequence"/>
</dbReference>
<feature type="domain" description="C2H2-type" evidence="16">
    <location>
        <begin position="406"/>
        <end position="433"/>
    </location>
</feature>
<dbReference type="InterPro" id="IPR000210">
    <property type="entry name" value="BTB/POZ_dom"/>
</dbReference>
<evidence type="ECO:0000256" key="14">
    <source>
        <dbReference type="SAM" id="MobiDB-lite"/>
    </source>
</evidence>
<keyword evidence="11" id="KW-0539">Nucleus</keyword>
<keyword evidence="2" id="KW-0217">Developmental protein</keyword>
<dbReference type="InterPro" id="IPR013087">
    <property type="entry name" value="Znf_C2H2_type"/>
</dbReference>
<dbReference type="GO" id="GO:0006357">
    <property type="term" value="P:regulation of transcription by RNA polymerase II"/>
    <property type="evidence" value="ECO:0007669"/>
    <property type="project" value="TreeGrafter"/>
</dbReference>
<dbReference type="InterPro" id="IPR036236">
    <property type="entry name" value="Znf_C2H2_sf"/>
</dbReference>
<dbReference type="InterPro" id="IPR017956">
    <property type="entry name" value="AT_hook_DNA-bd_motif"/>
</dbReference>
<feature type="compositionally biased region" description="Polar residues" evidence="14">
    <location>
        <begin position="321"/>
        <end position="330"/>
    </location>
</feature>
<evidence type="ECO:0000256" key="7">
    <source>
        <dbReference type="ARBA" id="ARBA00022833"/>
    </source>
</evidence>
<dbReference type="PROSITE" id="PS50157">
    <property type="entry name" value="ZINC_FINGER_C2H2_2"/>
    <property type="match status" value="2"/>
</dbReference>
<dbReference type="GO" id="GO:0005634">
    <property type="term" value="C:nucleus"/>
    <property type="evidence" value="ECO:0007669"/>
    <property type="project" value="UniProtKB-SubCell"/>
</dbReference>
<evidence type="ECO:0000256" key="5">
    <source>
        <dbReference type="ARBA" id="ARBA00022771"/>
    </source>
</evidence>
<dbReference type="GO" id="GO:0045467">
    <property type="term" value="P:R7 cell development"/>
    <property type="evidence" value="ECO:0007669"/>
    <property type="project" value="UniProtKB-ARBA"/>
</dbReference>
<keyword evidence="3" id="KW-0479">Metal-binding</keyword>
<feature type="domain" description="BTB" evidence="15">
    <location>
        <begin position="60"/>
        <end position="125"/>
    </location>
</feature>
<dbReference type="PROSITE" id="PS50097">
    <property type="entry name" value="BTB"/>
    <property type="match status" value="1"/>
</dbReference>
<dbReference type="GO" id="GO:0008270">
    <property type="term" value="F:zinc ion binding"/>
    <property type="evidence" value="ECO:0007669"/>
    <property type="project" value="UniProtKB-KW"/>
</dbReference>
<evidence type="ECO:0000256" key="13">
    <source>
        <dbReference type="PROSITE-ProRule" id="PRU00042"/>
    </source>
</evidence>
<dbReference type="EMBL" id="CADEBD010000287">
    <property type="protein sequence ID" value="CAB3230155.1"/>
    <property type="molecule type" value="Genomic_DNA"/>
</dbReference>
<evidence type="ECO:0000256" key="2">
    <source>
        <dbReference type="ARBA" id="ARBA00022473"/>
    </source>
</evidence>
<keyword evidence="4" id="KW-0677">Repeat</keyword>
<evidence type="ECO:0000256" key="11">
    <source>
        <dbReference type="ARBA" id="ARBA00023242"/>
    </source>
</evidence>
<dbReference type="InterPro" id="IPR011333">
    <property type="entry name" value="SKP1/BTB/POZ_sf"/>
</dbReference>
<evidence type="ECO:0000313" key="19">
    <source>
        <dbReference type="Proteomes" id="UP000494106"/>
    </source>
</evidence>
<evidence type="ECO:0000259" key="16">
    <source>
        <dbReference type="PROSITE" id="PS50157"/>
    </source>
</evidence>
<evidence type="ECO:0000256" key="8">
    <source>
        <dbReference type="ARBA" id="ARBA00022902"/>
    </source>
</evidence>